<accession>A0A1H3IFB6</accession>
<keyword evidence="1" id="KW-0813">Transport</keyword>
<dbReference type="GO" id="GO:0009055">
    <property type="term" value="F:electron transfer activity"/>
    <property type="evidence" value="ECO:0007669"/>
    <property type="project" value="InterPro"/>
</dbReference>
<dbReference type="GO" id="GO:0010181">
    <property type="term" value="F:FMN binding"/>
    <property type="evidence" value="ECO:0007669"/>
    <property type="project" value="InterPro"/>
</dbReference>
<dbReference type="GO" id="GO:0005886">
    <property type="term" value="C:plasma membrane"/>
    <property type="evidence" value="ECO:0007669"/>
    <property type="project" value="InterPro"/>
</dbReference>
<gene>
    <name evidence="7" type="ORF">SAMN05192546_101131</name>
</gene>
<dbReference type="GO" id="GO:0022900">
    <property type="term" value="P:electron transport chain"/>
    <property type="evidence" value="ECO:0007669"/>
    <property type="project" value="InterPro"/>
</dbReference>
<name>A0A1H3IFB6_9FIRM</name>
<protein>
    <submittedName>
        <fullName evidence="7">Na+-transporting NADH:ubiquinone oxidoreductase subunit C</fullName>
    </submittedName>
</protein>
<evidence type="ECO:0000256" key="5">
    <source>
        <dbReference type="ARBA" id="ARBA00022982"/>
    </source>
</evidence>
<evidence type="ECO:0000256" key="4">
    <source>
        <dbReference type="ARBA" id="ARBA00022643"/>
    </source>
</evidence>
<keyword evidence="5" id="KW-0249">Electron transport</keyword>
<dbReference type="RefSeq" id="WP_093309879.1">
    <property type="nucleotide sequence ID" value="NZ_FNPV01000001.1"/>
</dbReference>
<dbReference type="PIRSF" id="PIRSF006091">
    <property type="entry name" value="E_trnsport_RnfG"/>
    <property type="match status" value="1"/>
</dbReference>
<dbReference type="Pfam" id="PF04205">
    <property type="entry name" value="FMN_bind"/>
    <property type="match status" value="1"/>
</dbReference>
<sequence length="205" mass="23108">MKKLNLKPVVFMVIVTFIYTSVLASINAITIERIQLNEQLSDQISFLYVLDKLPEETNAETINSLYEKHIHEIEVNDQTIYEGFDQNGELIAYIVPITGSAVWGDLKGLVSLSTDFNEVLGIEFLSHNETPGLGARIDEESFKEQFRGIEIDPDESHQFLTYRPDPDGQVDAISGATGTSNAVRDIFNNNMKQFMSETREALQND</sequence>
<reference evidence="7 8" key="1">
    <citation type="submission" date="2016-10" db="EMBL/GenBank/DDBJ databases">
        <authorList>
            <person name="de Groot N.N."/>
        </authorList>
    </citation>
    <scope>NUCLEOTIDE SEQUENCE [LARGE SCALE GENOMIC DNA]</scope>
    <source>
        <strain evidence="7 8">APO</strain>
    </source>
</reference>
<dbReference type="InterPro" id="IPR007329">
    <property type="entry name" value="FMN-bd"/>
</dbReference>
<keyword evidence="2" id="KW-0597">Phosphoprotein</keyword>
<evidence type="ECO:0000313" key="8">
    <source>
        <dbReference type="Proteomes" id="UP000199230"/>
    </source>
</evidence>
<evidence type="ECO:0000256" key="2">
    <source>
        <dbReference type="ARBA" id="ARBA00022553"/>
    </source>
</evidence>
<evidence type="ECO:0000313" key="7">
    <source>
        <dbReference type="EMBL" id="SDY26322.1"/>
    </source>
</evidence>
<proteinExistence type="predicted"/>
<dbReference type="PANTHER" id="PTHR36118:SF1">
    <property type="entry name" value="ION-TRANSLOCATING OXIDOREDUCTASE COMPLEX SUBUNIT G"/>
    <property type="match status" value="1"/>
</dbReference>
<keyword evidence="4" id="KW-0288">FMN</keyword>
<dbReference type="STRING" id="159292.SAMN05192546_101131"/>
<dbReference type="Proteomes" id="UP000199230">
    <property type="component" value="Unassembled WGS sequence"/>
</dbReference>
<dbReference type="InterPro" id="IPR010209">
    <property type="entry name" value="Ion_transpt_RnfG/RsxG"/>
</dbReference>
<dbReference type="SMART" id="SM00900">
    <property type="entry name" value="FMN_bind"/>
    <property type="match status" value="1"/>
</dbReference>
<evidence type="ECO:0000259" key="6">
    <source>
        <dbReference type="SMART" id="SM00900"/>
    </source>
</evidence>
<keyword evidence="3" id="KW-0285">Flavoprotein</keyword>
<evidence type="ECO:0000256" key="1">
    <source>
        <dbReference type="ARBA" id="ARBA00022448"/>
    </source>
</evidence>
<dbReference type="PANTHER" id="PTHR36118">
    <property type="entry name" value="ION-TRANSLOCATING OXIDOREDUCTASE COMPLEX SUBUNIT G"/>
    <property type="match status" value="1"/>
</dbReference>
<keyword evidence="8" id="KW-1185">Reference proteome</keyword>
<dbReference type="AlphaFoldDB" id="A0A1H3IFB6"/>
<feature type="domain" description="FMN-binding" evidence="6">
    <location>
        <begin position="101"/>
        <end position="194"/>
    </location>
</feature>
<keyword evidence="7" id="KW-0830">Ubiquinone</keyword>
<dbReference type="EMBL" id="FNPV01000001">
    <property type="protein sequence ID" value="SDY26322.1"/>
    <property type="molecule type" value="Genomic_DNA"/>
</dbReference>
<organism evidence="7 8">
    <name type="scientific">Tindallia californiensis</name>
    <dbReference type="NCBI Taxonomy" id="159292"/>
    <lineage>
        <taxon>Bacteria</taxon>
        <taxon>Bacillati</taxon>
        <taxon>Bacillota</taxon>
        <taxon>Clostridia</taxon>
        <taxon>Peptostreptococcales</taxon>
        <taxon>Tindalliaceae</taxon>
        <taxon>Tindallia</taxon>
    </lineage>
</organism>
<evidence type="ECO:0000256" key="3">
    <source>
        <dbReference type="ARBA" id="ARBA00022630"/>
    </source>
</evidence>
<dbReference type="OrthoDB" id="9794010at2"/>